<dbReference type="Pfam" id="PF02518">
    <property type="entry name" value="HATPase_c"/>
    <property type="match status" value="1"/>
</dbReference>
<dbReference type="InterPro" id="IPR002545">
    <property type="entry name" value="CheW-lke_dom"/>
</dbReference>
<gene>
    <name evidence="16" type="ORF">ACFFIZ_08175</name>
</gene>
<dbReference type="InterPro" id="IPR003594">
    <property type="entry name" value="HATPase_dom"/>
</dbReference>
<organism evidence="16 17">
    <name type="scientific">Paracoccus rhizosphaerae</name>
    <dbReference type="NCBI Taxonomy" id="1133347"/>
    <lineage>
        <taxon>Bacteria</taxon>
        <taxon>Pseudomonadati</taxon>
        <taxon>Pseudomonadota</taxon>
        <taxon>Alphaproteobacteria</taxon>
        <taxon>Rhodobacterales</taxon>
        <taxon>Paracoccaceae</taxon>
        <taxon>Paracoccus</taxon>
    </lineage>
</organism>
<dbReference type="Pfam" id="PF01584">
    <property type="entry name" value="CheW"/>
    <property type="match status" value="1"/>
</dbReference>
<dbReference type="SMART" id="SM01231">
    <property type="entry name" value="H-kinase_dim"/>
    <property type="match status" value="1"/>
</dbReference>
<dbReference type="PANTHER" id="PTHR43395:SF10">
    <property type="entry name" value="CHEMOTAXIS PROTEIN CHEA"/>
    <property type="match status" value="1"/>
</dbReference>
<evidence type="ECO:0000256" key="8">
    <source>
        <dbReference type="ARBA" id="ARBA00022777"/>
    </source>
</evidence>
<dbReference type="SMART" id="SM00260">
    <property type="entry name" value="CheW"/>
    <property type="match status" value="1"/>
</dbReference>
<name>A0ABV6CHS8_9RHOB</name>
<dbReference type="SUPFAM" id="SSF47226">
    <property type="entry name" value="Histidine-containing phosphotransfer domain, HPT domain"/>
    <property type="match status" value="1"/>
</dbReference>
<evidence type="ECO:0000256" key="10">
    <source>
        <dbReference type="ARBA" id="ARBA00023012"/>
    </source>
</evidence>
<feature type="domain" description="HPt" evidence="15">
    <location>
        <begin position="1"/>
        <end position="103"/>
    </location>
</feature>
<dbReference type="InterPro" id="IPR036641">
    <property type="entry name" value="HPT_dom_sf"/>
</dbReference>
<dbReference type="Gene3D" id="2.30.30.40">
    <property type="entry name" value="SH3 Domains"/>
    <property type="match status" value="1"/>
</dbReference>
<dbReference type="SUPFAM" id="SSF47384">
    <property type="entry name" value="Homodimeric domain of signal transducing histidine kinase"/>
    <property type="match status" value="1"/>
</dbReference>
<dbReference type="InterPro" id="IPR004358">
    <property type="entry name" value="Sig_transdc_His_kin-like_C"/>
</dbReference>
<dbReference type="SMART" id="SM00073">
    <property type="entry name" value="HPT"/>
    <property type="match status" value="1"/>
</dbReference>
<dbReference type="Gene3D" id="1.10.287.560">
    <property type="entry name" value="Histidine kinase CheA-like, homodimeric domain"/>
    <property type="match status" value="1"/>
</dbReference>
<dbReference type="InterPro" id="IPR005467">
    <property type="entry name" value="His_kinase_dom"/>
</dbReference>
<protein>
    <recommendedName>
        <fullName evidence="3">Chemotaxis protein CheA</fullName>
        <ecNumber evidence="2">2.7.13.3</ecNumber>
    </recommendedName>
</protein>
<evidence type="ECO:0000256" key="9">
    <source>
        <dbReference type="ARBA" id="ARBA00022840"/>
    </source>
</evidence>
<evidence type="ECO:0000313" key="17">
    <source>
        <dbReference type="Proteomes" id="UP001589795"/>
    </source>
</evidence>
<proteinExistence type="predicted"/>
<dbReference type="Proteomes" id="UP001589795">
    <property type="component" value="Unassembled WGS sequence"/>
</dbReference>
<accession>A0ABV6CHS8</accession>
<dbReference type="InterPro" id="IPR008207">
    <property type="entry name" value="Sig_transdc_His_kin_Hpt_dom"/>
</dbReference>
<dbReference type="CDD" id="cd00731">
    <property type="entry name" value="CheA_reg"/>
    <property type="match status" value="1"/>
</dbReference>
<dbReference type="RefSeq" id="WP_265507548.1">
    <property type="nucleotide sequence ID" value="NZ_JAOTBE010000035.1"/>
</dbReference>
<evidence type="ECO:0000259" key="15">
    <source>
        <dbReference type="PROSITE" id="PS50894"/>
    </source>
</evidence>
<dbReference type="InterPro" id="IPR004105">
    <property type="entry name" value="CheA-like_dim"/>
</dbReference>
<dbReference type="CDD" id="cd16916">
    <property type="entry name" value="HATPase_CheA-like"/>
    <property type="match status" value="1"/>
</dbReference>
<dbReference type="PROSITE" id="PS50851">
    <property type="entry name" value="CHEW"/>
    <property type="match status" value="1"/>
</dbReference>
<dbReference type="Gene3D" id="3.30.565.10">
    <property type="entry name" value="Histidine kinase-like ATPase, C-terminal domain"/>
    <property type="match status" value="1"/>
</dbReference>
<evidence type="ECO:0000256" key="1">
    <source>
        <dbReference type="ARBA" id="ARBA00000085"/>
    </source>
</evidence>
<evidence type="ECO:0000256" key="11">
    <source>
        <dbReference type="ARBA" id="ARBA00035100"/>
    </source>
</evidence>
<evidence type="ECO:0000259" key="14">
    <source>
        <dbReference type="PROSITE" id="PS50851"/>
    </source>
</evidence>
<dbReference type="SMART" id="SM00387">
    <property type="entry name" value="HATPase_c"/>
    <property type="match status" value="1"/>
</dbReference>
<dbReference type="SUPFAM" id="SSF50341">
    <property type="entry name" value="CheW-like"/>
    <property type="match status" value="1"/>
</dbReference>
<keyword evidence="4" id="KW-0145">Chemotaxis</keyword>
<evidence type="ECO:0000256" key="4">
    <source>
        <dbReference type="ARBA" id="ARBA00022500"/>
    </source>
</evidence>
<dbReference type="EC" id="2.7.13.3" evidence="2"/>
<dbReference type="Pfam" id="PF02895">
    <property type="entry name" value="H-kinase_dim"/>
    <property type="match status" value="1"/>
</dbReference>
<dbReference type="PANTHER" id="PTHR43395">
    <property type="entry name" value="SENSOR HISTIDINE KINASE CHEA"/>
    <property type="match status" value="1"/>
</dbReference>
<evidence type="ECO:0000259" key="13">
    <source>
        <dbReference type="PROSITE" id="PS50109"/>
    </source>
</evidence>
<dbReference type="EMBL" id="JBHLWQ010000067">
    <property type="protein sequence ID" value="MFC0200298.1"/>
    <property type="molecule type" value="Genomic_DNA"/>
</dbReference>
<feature type="domain" description="CheW-like" evidence="14">
    <location>
        <begin position="503"/>
        <end position="635"/>
    </location>
</feature>
<keyword evidence="9" id="KW-0067">ATP-binding</keyword>
<evidence type="ECO:0000256" key="3">
    <source>
        <dbReference type="ARBA" id="ARBA00021495"/>
    </source>
</evidence>
<dbReference type="PROSITE" id="PS50894">
    <property type="entry name" value="HPT"/>
    <property type="match status" value="1"/>
</dbReference>
<dbReference type="Pfam" id="PF01627">
    <property type="entry name" value="Hpt"/>
    <property type="match status" value="1"/>
</dbReference>
<sequence length="644" mass="69539">MEDVNPALGAFVQEAREILENLETMLLDLEGQPQPEQIDAVFRALHTIKGSGSMFGFGILARFTHHFEDAFDKVRDGLLSIDDRLIDLSLKARDHMSALLSCGGDCDEAEALEASTEAGRLLRSLSDIVSSTAADAPHPPAEASRERRWRIRFRPEASALRNGMRPDLLIAELAEMGRITISFTAGDLPALSDLDPATSHLCWIVELLTRQPLSEIEAVFIFADDAELNIADVTEQAQPAAKAAPAPRRPPEAAGENVRVAASKLDEIMDQLGELVIAQARLSQLATATSDPDLETMVEEVERLVTGLRDSTLSIRMLPIEMVFGKFRRVVRDLSAELGKDVALVTEGGETEVDKTVIDRLSEPLVHMIRNSMDHGIEGAQARLAAGKPAQGTVSLSARQEGGEILISIDDDGAGLDPEAIRAKAVERKLLSPEAQPAEEELFQLIFAPGFSTAKQLSSVSGRGVGMDAVRSTVDALRGSVDVQSRRGRGTRVTLRLPVTLAIVDGLLVRLGSSVFVIPLASVEECVEVDAAEQTRDSGRTMLCIREHLVPFLELDAVFAQAQSAEPRRRVVIVKADGQRLGLVVDDILGQNQTVIKSLSQYHRGVEGFAGATILGDGSVALIIDVASLARRALSQRHAQRTAA</sequence>
<dbReference type="InterPro" id="IPR051315">
    <property type="entry name" value="Bact_Chemotaxis_CheA"/>
</dbReference>
<comment type="caution">
    <text evidence="16">The sequence shown here is derived from an EMBL/GenBank/DDBJ whole genome shotgun (WGS) entry which is preliminary data.</text>
</comment>
<dbReference type="GO" id="GO:0004673">
    <property type="term" value="F:protein histidine kinase activity"/>
    <property type="evidence" value="ECO:0007669"/>
    <property type="project" value="UniProtKB-EC"/>
</dbReference>
<evidence type="ECO:0000256" key="12">
    <source>
        <dbReference type="PROSITE-ProRule" id="PRU00110"/>
    </source>
</evidence>
<reference evidence="16 17" key="1">
    <citation type="submission" date="2024-09" db="EMBL/GenBank/DDBJ databases">
        <authorList>
            <person name="Sun Q."/>
            <person name="Mori K."/>
        </authorList>
    </citation>
    <scope>NUCLEOTIDE SEQUENCE [LARGE SCALE GENOMIC DNA]</scope>
    <source>
        <strain evidence="16 17">CCM 7904</strain>
    </source>
</reference>
<dbReference type="PROSITE" id="PS50109">
    <property type="entry name" value="HIS_KIN"/>
    <property type="match status" value="1"/>
</dbReference>
<evidence type="ECO:0000256" key="7">
    <source>
        <dbReference type="ARBA" id="ARBA00022741"/>
    </source>
</evidence>
<dbReference type="InterPro" id="IPR037006">
    <property type="entry name" value="CheA-like_homodim_sf"/>
</dbReference>
<keyword evidence="8" id="KW-0418">Kinase</keyword>
<comment type="catalytic activity">
    <reaction evidence="1">
        <text>ATP + protein L-histidine = ADP + protein N-phospho-L-histidine.</text>
        <dbReference type="EC" id="2.7.13.3"/>
    </reaction>
</comment>
<keyword evidence="5 12" id="KW-0597">Phosphoprotein</keyword>
<evidence type="ECO:0000313" key="16">
    <source>
        <dbReference type="EMBL" id="MFC0200298.1"/>
    </source>
</evidence>
<keyword evidence="17" id="KW-1185">Reference proteome</keyword>
<dbReference type="Gene3D" id="1.20.120.160">
    <property type="entry name" value="HPT domain"/>
    <property type="match status" value="1"/>
</dbReference>
<dbReference type="InterPro" id="IPR036890">
    <property type="entry name" value="HATPase_C_sf"/>
</dbReference>
<feature type="modified residue" description="Phosphohistidine" evidence="12">
    <location>
        <position position="46"/>
    </location>
</feature>
<feature type="domain" description="Histidine kinase" evidence="13">
    <location>
        <begin position="263"/>
        <end position="501"/>
    </location>
</feature>
<evidence type="ECO:0000256" key="5">
    <source>
        <dbReference type="ARBA" id="ARBA00022553"/>
    </source>
</evidence>
<evidence type="ECO:0000256" key="2">
    <source>
        <dbReference type="ARBA" id="ARBA00012438"/>
    </source>
</evidence>
<evidence type="ECO:0000256" key="6">
    <source>
        <dbReference type="ARBA" id="ARBA00022679"/>
    </source>
</evidence>
<dbReference type="InterPro" id="IPR036061">
    <property type="entry name" value="CheW-like_dom_sf"/>
</dbReference>
<keyword evidence="7" id="KW-0547">Nucleotide-binding</keyword>
<dbReference type="SUPFAM" id="SSF55874">
    <property type="entry name" value="ATPase domain of HSP90 chaperone/DNA topoisomerase II/histidine kinase"/>
    <property type="match status" value="1"/>
</dbReference>
<dbReference type="InterPro" id="IPR036097">
    <property type="entry name" value="HisK_dim/P_sf"/>
</dbReference>
<dbReference type="PRINTS" id="PR00344">
    <property type="entry name" value="BCTRLSENSOR"/>
</dbReference>
<dbReference type="CDD" id="cd00088">
    <property type="entry name" value="HPT"/>
    <property type="match status" value="1"/>
</dbReference>
<keyword evidence="10" id="KW-0902">Two-component regulatory system</keyword>
<comment type="function">
    <text evidence="11">Involved in the transmission of sensory signals from the chemoreceptors to the flagellar motors. CheA is autophosphorylated; it can transfer its phosphate group to either CheB or CheY.</text>
</comment>
<keyword evidence="6 16" id="KW-0808">Transferase</keyword>